<dbReference type="Gene3D" id="2.40.50.140">
    <property type="entry name" value="Nucleic acid-binding proteins"/>
    <property type="match status" value="1"/>
</dbReference>
<dbReference type="GO" id="GO:0033045">
    <property type="term" value="P:regulation of sister chromatid segregation"/>
    <property type="evidence" value="ECO:0007669"/>
    <property type="project" value="TreeGrafter"/>
</dbReference>
<proteinExistence type="predicted"/>
<dbReference type="EMBL" id="FR824485">
    <property type="protein sequence ID" value="CCA27019.1"/>
    <property type="molecule type" value="Genomic_DNA"/>
</dbReference>
<dbReference type="GO" id="GO:0006281">
    <property type="term" value="P:DNA repair"/>
    <property type="evidence" value="ECO:0007669"/>
    <property type="project" value="TreeGrafter"/>
</dbReference>
<protein>
    <submittedName>
        <fullName evidence="1">Uncharacterized protein AlNc14C442G11683</fullName>
    </submittedName>
</protein>
<sequence>MSSDTTAKVFLSQLSACVQLDGNTKVNGKSISRVWIQGIVVWLTSESEECVVDDGSGLILIDLRHFRSIKPSDNAYKISLGEYWMFIGPLRPLTSEQIRLKDVMRMENRILAHQVINLNAMSQQRESLWFLEVIEYWRNII</sequence>
<dbReference type="GO" id="GO:0016607">
    <property type="term" value="C:nuclear speck"/>
    <property type="evidence" value="ECO:0007669"/>
    <property type="project" value="TreeGrafter"/>
</dbReference>
<name>F0WZU2_9STRA</name>
<reference evidence="1" key="1">
    <citation type="journal article" date="2011" name="PLoS Biol.">
        <title>Gene gain and loss during evolution of obligate parasitism in the white rust pathogen of Arabidopsis thaliana.</title>
        <authorList>
            <person name="Kemen E."/>
            <person name="Gardiner A."/>
            <person name="Schultz-Larsen T."/>
            <person name="Kemen A.C."/>
            <person name="Balmuth A.L."/>
            <person name="Robert-Seilaniantz A."/>
            <person name="Bailey K."/>
            <person name="Holub E."/>
            <person name="Studholme D.J."/>
            <person name="Maclean D."/>
            <person name="Jones J.D."/>
        </authorList>
    </citation>
    <scope>NUCLEOTIDE SEQUENCE</scope>
</reference>
<dbReference type="GO" id="GO:0043007">
    <property type="term" value="P:maintenance of rDNA"/>
    <property type="evidence" value="ECO:0007669"/>
    <property type="project" value="TreeGrafter"/>
</dbReference>
<gene>
    <name evidence="1" type="primary">AlNc14C442G11683</name>
    <name evidence="1" type="ORF">ALNC14_131630</name>
</gene>
<reference evidence="1" key="2">
    <citation type="submission" date="2011-02" db="EMBL/GenBank/DDBJ databases">
        <authorList>
            <person name="MacLean D."/>
        </authorList>
    </citation>
    <scope>NUCLEOTIDE SEQUENCE</scope>
</reference>
<evidence type="ECO:0000313" key="1">
    <source>
        <dbReference type="EMBL" id="CCA27019.1"/>
    </source>
</evidence>
<dbReference type="InterPro" id="IPR032245">
    <property type="entry name" value="RMI2"/>
</dbReference>
<dbReference type="PANTHER" id="PTHR33962:SF1">
    <property type="entry name" value="RECQ-MEDIATED GENOME INSTABILITY PROTEIN 2"/>
    <property type="match status" value="1"/>
</dbReference>
<dbReference type="PANTHER" id="PTHR33962">
    <property type="entry name" value="RECQ-MEDIATED GENOME INSTABILITY PROTEIN 2 RMI2"/>
    <property type="match status" value="1"/>
</dbReference>
<dbReference type="GO" id="GO:0005829">
    <property type="term" value="C:cytosol"/>
    <property type="evidence" value="ECO:0007669"/>
    <property type="project" value="TreeGrafter"/>
</dbReference>
<dbReference type="Pfam" id="PF16100">
    <property type="entry name" value="RMI2"/>
    <property type="match status" value="1"/>
</dbReference>
<dbReference type="HOGENOM" id="CLU_140692_0_0_1"/>
<dbReference type="GO" id="GO:2000042">
    <property type="term" value="P:negative regulation of double-strand break repair via homologous recombination"/>
    <property type="evidence" value="ECO:0007669"/>
    <property type="project" value="TreeGrafter"/>
</dbReference>
<accession>F0WZU2</accession>
<organism evidence="1">
    <name type="scientific">Albugo laibachii Nc14</name>
    <dbReference type="NCBI Taxonomy" id="890382"/>
    <lineage>
        <taxon>Eukaryota</taxon>
        <taxon>Sar</taxon>
        <taxon>Stramenopiles</taxon>
        <taxon>Oomycota</taxon>
        <taxon>Peronosporomycetes</taxon>
        <taxon>Albuginales</taxon>
        <taxon>Albuginaceae</taxon>
        <taxon>Albugo</taxon>
    </lineage>
</organism>
<dbReference type="InterPro" id="IPR012340">
    <property type="entry name" value="NA-bd_OB-fold"/>
</dbReference>
<dbReference type="AlphaFoldDB" id="F0WZU2"/>